<feature type="chain" id="PRO_5045554121" evidence="2">
    <location>
        <begin position="18"/>
        <end position="227"/>
    </location>
</feature>
<sequence length="227" mass="23600">MRAQYISVLLLSGLAAASPLKARQAPATTEAEPASESGAAAGSSSSQGKGGGGGDMAKAILAIMPSSNTCDGAELPDDCRTAEQAAPFVAEACADFSDGETAAMLALMGLESVDFKFKHNRSNGNAGQGTANMMSPDYVKKYATSIFGADKVEGKSPAEVLDMVTPDEYNFGSAGWFLTTECDAGVREGLKTGTDAAWDAYMACVRVDGSDSRRMEYWNRAKAAFGL</sequence>
<accession>A0ABQ0G086</accession>
<dbReference type="Proteomes" id="UP001628179">
    <property type="component" value="Unassembled WGS sequence"/>
</dbReference>
<proteinExistence type="predicted"/>
<protein>
    <submittedName>
        <fullName evidence="3">Uncharacterized protein</fullName>
    </submittedName>
</protein>
<keyword evidence="4" id="KW-1185">Reference proteome</keyword>
<comment type="caution">
    <text evidence="3">The sequence shown here is derived from an EMBL/GenBank/DDBJ whole genome shotgun (WGS) entry which is preliminary data.</text>
</comment>
<feature type="signal peptide" evidence="2">
    <location>
        <begin position="1"/>
        <end position="17"/>
    </location>
</feature>
<feature type="compositionally biased region" description="Low complexity" evidence="1">
    <location>
        <begin position="25"/>
        <end position="47"/>
    </location>
</feature>
<keyword evidence="2" id="KW-0732">Signal</keyword>
<evidence type="ECO:0000313" key="4">
    <source>
        <dbReference type="Proteomes" id="UP001628179"/>
    </source>
</evidence>
<evidence type="ECO:0000256" key="1">
    <source>
        <dbReference type="SAM" id="MobiDB-lite"/>
    </source>
</evidence>
<gene>
    <name evidence="3" type="ORF">MFIFM68171_01372</name>
</gene>
<dbReference type="GeneID" id="98172117"/>
<organism evidence="3 4">
    <name type="scientific">Madurella fahalii</name>
    <dbReference type="NCBI Taxonomy" id="1157608"/>
    <lineage>
        <taxon>Eukaryota</taxon>
        <taxon>Fungi</taxon>
        <taxon>Dikarya</taxon>
        <taxon>Ascomycota</taxon>
        <taxon>Pezizomycotina</taxon>
        <taxon>Sordariomycetes</taxon>
        <taxon>Sordariomycetidae</taxon>
        <taxon>Sordariales</taxon>
        <taxon>Sordariales incertae sedis</taxon>
        <taxon>Madurella</taxon>
    </lineage>
</organism>
<feature type="region of interest" description="Disordered" evidence="1">
    <location>
        <begin position="25"/>
        <end position="54"/>
    </location>
</feature>
<dbReference type="RefSeq" id="XP_070912895.1">
    <property type="nucleotide sequence ID" value="XM_071056794.1"/>
</dbReference>
<reference evidence="3 4" key="1">
    <citation type="submission" date="2024-09" db="EMBL/GenBank/DDBJ databases">
        <title>Itraconazole resistance in Madurella fahalii resulting from another homologue of gene encoding cytochrome P450 14-alpha sterol demethylase (CYP51).</title>
        <authorList>
            <person name="Yoshioka I."/>
            <person name="Fahal A.H."/>
            <person name="Kaneko S."/>
            <person name="Yaguchi T."/>
        </authorList>
    </citation>
    <scope>NUCLEOTIDE SEQUENCE [LARGE SCALE GENOMIC DNA]</scope>
    <source>
        <strain evidence="3 4">IFM 68171</strain>
    </source>
</reference>
<dbReference type="EMBL" id="BAAFSV010000001">
    <property type="protein sequence ID" value="GAB1311162.1"/>
    <property type="molecule type" value="Genomic_DNA"/>
</dbReference>
<evidence type="ECO:0000313" key="3">
    <source>
        <dbReference type="EMBL" id="GAB1311162.1"/>
    </source>
</evidence>
<name>A0ABQ0G086_9PEZI</name>
<evidence type="ECO:0000256" key="2">
    <source>
        <dbReference type="SAM" id="SignalP"/>
    </source>
</evidence>